<comment type="caution">
    <text evidence="1">The sequence shown here is derived from an EMBL/GenBank/DDBJ whole genome shotgun (WGS) entry which is preliminary data.</text>
</comment>
<evidence type="ECO:0000313" key="1">
    <source>
        <dbReference type="EMBL" id="GAG52128.1"/>
    </source>
</evidence>
<dbReference type="EMBL" id="BARS01056185">
    <property type="protein sequence ID" value="GAG52128.1"/>
    <property type="molecule type" value="Genomic_DNA"/>
</dbReference>
<organism evidence="1">
    <name type="scientific">marine sediment metagenome</name>
    <dbReference type="NCBI Taxonomy" id="412755"/>
    <lineage>
        <taxon>unclassified sequences</taxon>
        <taxon>metagenomes</taxon>
        <taxon>ecological metagenomes</taxon>
    </lineage>
</organism>
<feature type="non-terminal residue" evidence="1">
    <location>
        <position position="54"/>
    </location>
</feature>
<gene>
    <name evidence="1" type="ORF">S01H1_82817</name>
</gene>
<name>X0YUW2_9ZZZZ</name>
<dbReference type="AlphaFoldDB" id="X0YUW2"/>
<accession>X0YUW2</accession>
<protein>
    <submittedName>
        <fullName evidence="1">Uncharacterized protein</fullName>
    </submittedName>
</protein>
<proteinExistence type="predicted"/>
<reference evidence="1" key="1">
    <citation type="journal article" date="2014" name="Front. Microbiol.">
        <title>High frequency of phylogenetically diverse reductive dehalogenase-homologous genes in deep subseafloor sedimentary metagenomes.</title>
        <authorList>
            <person name="Kawai M."/>
            <person name="Futagami T."/>
            <person name="Toyoda A."/>
            <person name="Takaki Y."/>
            <person name="Nishi S."/>
            <person name="Hori S."/>
            <person name="Arai W."/>
            <person name="Tsubouchi T."/>
            <person name="Morono Y."/>
            <person name="Uchiyama I."/>
            <person name="Ito T."/>
            <person name="Fujiyama A."/>
            <person name="Inagaki F."/>
            <person name="Takami H."/>
        </authorList>
    </citation>
    <scope>NUCLEOTIDE SEQUENCE</scope>
    <source>
        <strain evidence="1">Expedition CK06-06</strain>
    </source>
</reference>
<sequence>MLFLPLQTIGVIHSITDVSNEFLNFFLVRWPHVTYRPVTSGRGEILVPFGSGEI</sequence>